<organism evidence="2 3">
    <name type="scientific">Dyella telluris</name>
    <dbReference type="NCBI Taxonomy" id="2763498"/>
    <lineage>
        <taxon>Bacteria</taxon>
        <taxon>Pseudomonadati</taxon>
        <taxon>Pseudomonadota</taxon>
        <taxon>Gammaproteobacteria</taxon>
        <taxon>Lysobacterales</taxon>
        <taxon>Rhodanobacteraceae</taxon>
        <taxon>Dyella</taxon>
    </lineage>
</organism>
<dbReference type="RefSeq" id="WP_187056840.1">
    <property type="nucleotide sequence ID" value="NZ_CP060412.1"/>
</dbReference>
<name>A0A7G8Q3M0_9GAMM</name>
<evidence type="ECO:0000313" key="3">
    <source>
        <dbReference type="Proteomes" id="UP000515873"/>
    </source>
</evidence>
<dbReference type="KEGG" id="dtl:H8F01_20450"/>
<dbReference type="AlphaFoldDB" id="A0A7G8Q3M0"/>
<reference evidence="2 3" key="1">
    <citation type="submission" date="2020-08" db="EMBL/GenBank/DDBJ databases">
        <title>Dyella sp. G9 isolated from forest soil.</title>
        <authorList>
            <person name="Fu J."/>
            <person name="Qiu L."/>
        </authorList>
    </citation>
    <scope>NUCLEOTIDE SEQUENCE [LARGE SCALE GENOMIC DNA]</scope>
    <source>
        <strain evidence="2 3">G9</strain>
    </source>
</reference>
<keyword evidence="3" id="KW-1185">Reference proteome</keyword>
<evidence type="ECO:0000313" key="2">
    <source>
        <dbReference type="EMBL" id="QNK01378.1"/>
    </source>
</evidence>
<dbReference type="EMBL" id="CP060412">
    <property type="protein sequence ID" value="QNK01378.1"/>
    <property type="molecule type" value="Genomic_DNA"/>
</dbReference>
<accession>A0A7G8Q3M0</accession>
<feature type="region of interest" description="Disordered" evidence="1">
    <location>
        <begin position="121"/>
        <end position="142"/>
    </location>
</feature>
<dbReference type="Proteomes" id="UP000515873">
    <property type="component" value="Chromosome"/>
</dbReference>
<sequence>MREDELVQAEQWVNEWHIRAKIEAWPDSDTIIQALGPGPVDLRALRASGKLLGVWFKHERRFRYPPWQLSMGRLHPQLSDLLDALAANPAMTPEADPNGWLRLQWLVTPRPSLSELALADQAASDGVAEDSEDLSDDGRSPADVFKIDSSAAVALARSDAAWMSSS</sequence>
<proteinExistence type="predicted"/>
<evidence type="ECO:0000256" key="1">
    <source>
        <dbReference type="SAM" id="MobiDB-lite"/>
    </source>
</evidence>
<protein>
    <submittedName>
        <fullName evidence="2">Uncharacterized protein</fullName>
    </submittedName>
</protein>
<gene>
    <name evidence="2" type="ORF">H8F01_20450</name>
</gene>